<dbReference type="PANTHER" id="PTHR34295">
    <property type="entry name" value="BIOTIN TRANSPORTER BIOY"/>
    <property type="match status" value="1"/>
</dbReference>
<evidence type="ECO:0000313" key="4">
    <source>
        <dbReference type="EMBL" id="GAA4793883.1"/>
    </source>
</evidence>
<evidence type="ECO:0000256" key="1">
    <source>
        <dbReference type="ARBA" id="ARBA00010692"/>
    </source>
</evidence>
<gene>
    <name evidence="4" type="ORF">GCM10023352_10820</name>
</gene>
<feature type="transmembrane region" description="Helical" evidence="3">
    <location>
        <begin position="41"/>
        <end position="59"/>
    </location>
</feature>
<keyword evidence="2" id="KW-1003">Cell membrane</keyword>
<dbReference type="Gene3D" id="1.10.1760.20">
    <property type="match status" value="1"/>
</dbReference>
<evidence type="ECO:0000256" key="3">
    <source>
        <dbReference type="SAM" id="Phobius"/>
    </source>
</evidence>
<organism evidence="4 5">
    <name type="scientific">Rothia endophytica</name>
    <dbReference type="NCBI Taxonomy" id="1324766"/>
    <lineage>
        <taxon>Bacteria</taxon>
        <taxon>Bacillati</taxon>
        <taxon>Actinomycetota</taxon>
        <taxon>Actinomycetes</taxon>
        <taxon>Micrococcales</taxon>
        <taxon>Micrococcaceae</taxon>
        <taxon>Rothia</taxon>
    </lineage>
</organism>
<feature type="transmembrane region" description="Helical" evidence="3">
    <location>
        <begin position="17"/>
        <end position="35"/>
    </location>
</feature>
<dbReference type="PIRSF" id="PIRSF016661">
    <property type="entry name" value="BioY"/>
    <property type="match status" value="1"/>
</dbReference>
<evidence type="ECO:0000256" key="2">
    <source>
        <dbReference type="PIRNR" id="PIRNR016661"/>
    </source>
</evidence>
<keyword evidence="2 3" id="KW-0472">Membrane</keyword>
<feature type="transmembrane region" description="Helical" evidence="3">
    <location>
        <begin position="132"/>
        <end position="154"/>
    </location>
</feature>
<feature type="transmembrane region" description="Helical" evidence="3">
    <location>
        <begin position="66"/>
        <end position="85"/>
    </location>
</feature>
<reference evidence="5" key="1">
    <citation type="journal article" date="2019" name="Int. J. Syst. Evol. Microbiol.">
        <title>The Global Catalogue of Microorganisms (GCM) 10K type strain sequencing project: providing services to taxonomists for standard genome sequencing and annotation.</title>
        <authorList>
            <consortium name="The Broad Institute Genomics Platform"/>
            <consortium name="The Broad Institute Genome Sequencing Center for Infectious Disease"/>
            <person name="Wu L."/>
            <person name="Ma J."/>
        </authorList>
    </citation>
    <scope>NUCLEOTIDE SEQUENCE [LARGE SCALE GENOMIC DNA]</scope>
    <source>
        <strain evidence="5">JCM 18541</strain>
    </source>
</reference>
<dbReference type="InterPro" id="IPR003784">
    <property type="entry name" value="BioY"/>
</dbReference>
<keyword evidence="5" id="KW-1185">Reference proteome</keyword>
<comment type="caution">
    <text evidence="4">The sequence shown here is derived from an EMBL/GenBank/DDBJ whole genome shotgun (WGS) entry which is preliminary data.</text>
</comment>
<dbReference type="EMBL" id="BAABKP010000001">
    <property type="protein sequence ID" value="GAA4793883.1"/>
    <property type="molecule type" value="Genomic_DNA"/>
</dbReference>
<feature type="transmembrane region" description="Helical" evidence="3">
    <location>
        <begin position="97"/>
        <end position="120"/>
    </location>
</feature>
<proteinExistence type="inferred from homology"/>
<evidence type="ECO:0000313" key="5">
    <source>
        <dbReference type="Proteomes" id="UP001500187"/>
    </source>
</evidence>
<dbReference type="PANTHER" id="PTHR34295:SF1">
    <property type="entry name" value="BIOTIN TRANSPORTER BIOY"/>
    <property type="match status" value="1"/>
</dbReference>
<accession>A0ABP9BGS9</accession>
<dbReference type="Proteomes" id="UP001500187">
    <property type="component" value="Unassembled WGS sequence"/>
</dbReference>
<feature type="transmembrane region" description="Helical" evidence="3">
    <location>
        <begin position="160"/>
        <end position="186"/>
    </location>
</feature>
<dbReference type="Pfam" id="PF02632">
    <property type="entry name" value="BioY"/>
    <property type="match status" value="1"/>
</dbReference>
<comment type="subcellular location">
    <subcellularLocation>
        <location evidence="2">Cell membrane</location>
        <topology evidence="2">Multi-pass membrane protein</topology>
    </subcellularLocation>
</comment>
<name>A0ABP9BGS9_9MICC</name>
<protein>
    <recommendedName>
        <fullName evidence="2">Biotin transporter</fullName>
    </recommendedName>
</protein>
<sequence length="195" mass="20047">MTTTHHRTSTTNLGRDLALIAVFAAFIAVCALLPAVSVGPAAVPITLQTLAIYTTALILGGKRAAFAVILYLVAGLLGLPIFARGGAGFGTIASPSFGYLLGFVPGAFIAGYLSHLALRLYGNKKSQFIHQLGAVLAGFAVIQIFGIAGMMINANLSLQAAALAATLYIPGDLIKCALAIVVALAVHRAFPALSR</sequence>
<keyword evidence="3" id="KW-1133">Transmembrane helix</keyword>
<keyword evidence="2" id="KW-0813">Transport</keyword>
<keyword evidence="3" id="KW-0812">Transmembrane</keyword>
<dbReference type="RefSeq" id="WP_345445386.1">
    <property type="nucleotide sequence ID" value="NZ_BAABKP010000001.1"/>
</dbReference>
<comment type="similarity">
    <text evidence="1 2">Belongs to the BioY family.</text>
</comment>